<evidence type="ECO:0000313" key="4">
    <source>
        <dbReference type="Proteomes" id="UP000566819"/>
    </source>
</evidence>
<dbReference type="EMBL" id="JAAMPI010000837">
    <property type="protein sequence ID" value="KAF4628257.1"/>
    <property type="molecule type" value="Genomic_DNA"/>
</dbReference>
<protein>
    <submittedName>
        <fullName evidence="3">Uncharacterized protein</fullName>
    </submittedName>
</protein>
<proteinExistence type="predicted"/>
<comment type="caution">
    <text evidence="3">The sequence shown here is derived from an EMBL/GenBank/DDBJ whole genome shotgun (WGS) entry which is preliminary data.</text>
</comment>
<keyword evidence="1" id="KW-0175">Coiled coil</keyword>
<feature type="coiled-coil region" evidence="1">
    <location>
        <begin position="187"/>
        <end position="228"/>
    </location>
</feature>
<accession>A0A8H4VZP7</accession>
<dbReference type="Proteomes" id="UP000566819">
    <property type="component" value="Unassembled WGS sequence"/>
</dbReference>
<reference evidence="3 4" key="1">
    <citation type="submission" date="2020-03" db="EMBL/GenBank/DDBJ databases">
        <title>Draft Genome Sequence of Cudoniella acicularis.</title>
        <authorList>
            <person name="Buettner E."/>
            <person name="Kellner H."/>
        </authorList>
    </citation>
    <scope>NUCLEOTIDE SEQUENCE [LARGE SCALE GENOMIC DNA]</scope>
    <source>
        <strain evidence="3 4">DSM 108380</strain>
    </source>
</reference>
<name>A0A8H4VZP7_9HELO</name>
<evidence type="ECO:0000256" key="1">
    <source>
        <dbReference type="SAM" id="Coils"/>
    </source>
</evidence>
<sequence>MGTYNASLRAAGASKSGAEGLRALQFLCLISGNPVIKKRTLEVLGKQLVAIQRDPVILLYEKALTEVQTLNRRVNEYSQSGIRAVQDKAVKVLSAFDEKRRNIESEIRDKEIECVRVNHNIYETNAGIARTDSARYRSSEGRDNAAVTSVLSFGGAIGLGVISIFCPPVAFAAGAAALVGTGSTVAAVSLNDEVKELDEVRSQLSSQLSDLESEIRSLRDKLPTLERQKTTFIDSSTSVKALESTCLEMRQGANAFSSLLLKDRQLLSHARMRTEKIASDLRSVEYTSTRRQITSRLSEILQDLGQVGALAQTSAPFTCPSRDDPIGGCCDLFIDIMGPQEGLGCVVDEVTTEISPRQYRCSTISGPSKPACCHYYPIGSVNERRSSFRLLAHHITAALKMLYWSQLVASFLMLLIGLYLYSLDPSPKLRIRDLVGKFIAFPEDLICAAPAEPSSSASKPIGSRRFQARPAGLRLYYESVNHVICPISQLTTTATATTTFAAAAFTAATYGTSPTTIPTTLILPALPPLPPRPTAAIASLARLVPVRSTVLRPGRTSTTTRPINLEGIGYVYASLPLPPLLAAPLAPLALLVRFVVPYRRTPTARARALARLY</sequence>
<organism evidence="3 4">
    <name type="scientific">Cudoniella acicularis</name>
    <dbReference type="NCBI Taxonomy" id="354080"/>
    <lineage>
        <taxon>Eukaryota</taxon>
        <taxon>Fungi</taxon>
        <taxon>Dikarya</taxon>
        <taxon>Ascomycota</taxon>
        <taxon>Pezizomycotina</taxon>
        <taxon>Leotiomycetes</taxon>
        <taxon>Helotiales</taxon>
        <taxon>Tricladiaceae</taxon>
        <taxon>Cudoniella</taxon>
    </lineage>
</organism>
<keyword evidence="2" id="KW-1133">Transmembrane helix</keyword>
<feature type="coiled-coil region" evidence="1">
    <location>
        <begin position="60"/>
        <end position="113"/>
    </location>
</feature>
<dbReference type="AlphaFoldDB" id="A0A8H4VZP7"/>
<evidence type="ECO:0000256" key="2">
    <source>
        <dbReference type="SAM" id="Phobius"/>
    </source>
</evidence>
<keyword evidence="4" id="KW-1185">Reference proteome</keyword>
<evidence type="ECO:0000313" key="3">
    <source>
        <dbReference type="EMBL" id="KAF4628257.1"/>
    </source>
</evidence>
<gene>
    <name evidence="3" type="ORF">G7Y89_g9892</name>
</gene>
<keyword evidence="2" id="KW-0812">Transmembrane</keyword>
<keyword evidence="2" id="KW-0472">Membrane</keyword>
<dbReference type="OrthoDB" id="10385767at2759"/>
<feature type="transmembrane region" description="Helical" evidence="2">
    <location>
        <begin position="401"/>
        <end position="422"/>
    </location>
</feature>